<accession>A0A6G1H1T2</accession>
<sequence length="98" mass="11048">MPRGEPGIKTAYFGRESLKAEESSKFQTSPLTNNTEEQVSYTENDSYNRPNRSLMNDSQSCRREYKKDILVLPVNLFIVAGVMPITQTVSSPGLVFLK</sequence>
<feature type="region of interest" description="Disordered" evidence="1">
    <location>
        <begin position="19"/>
        <end position="58"/>
    </location>
</feature>
<evidence type="ECO:0000256" key="1">
    <source>
        <dbReference type="SAM" id="MobiDB-lite"/>
    </source>
</evidence>
<keyword evidence="4" id="KW-1185">Reference proteome</keyword>
<name>A0A6G1H1T2_9PEZI</name>
<gene>
    <name evidence="3" type="ORF">K402DRAFT_59270</name>
</gene>
<evidence type="ECO:0000313" key="4">
    <source>
        <dbReference type="Proteomes" id="UP000800041"/>
    </source>
</evidence>
<reference evidence="3" key="1">
    <citation type="journal article" date="2020" name="Stud. Mycol.">
        <title>101 Dothideomycetes genomes: a test case for predicting lifestyles and emergence of pathogens.</title>
        <authorList>
            <person name="Haridas S."/>
            <person name="Albert R."/>
            <person name="Binder M."/>
            <person name="Bloem J."/>
            <person name="Labutti K."/>
            <person name="Salamov A."/>
            <person name="Andreopoulos B."/>
            <person name="Baker S."/>
            <person name="Barry K."/>
            <person name="Bills G."/>
            <person name="Bluhm B."/>
            <person name="Cannon C."/>
            <person name="Castanera R."/>
            <person name="Culley D."/>
            <person name="Daum C."/>
            <person name="Ezra D."/>
            <person name="Gonzalez J."/>
            <person name="Henrissat B."/>
            <person name="Kuo A."/>
            <person name="Liang C."/>
            <person name="Lipzen A."/>
            <person name="Lutzoni F."/>
            <person name="Magnuson J."/>
            <person name="Mondo S."/>
            <person name="Nolan M."/>
            <person name="Ohm R."/>
            <person name="Pangilinan J."/>
            <person name="Park H.-J."/>
            <person name="Ramirez L."/>
            <person name="Alfaro M."/>
            <person name="Sun H."/>
            <person name="Tritt A."/>
            <person name="Yoshinaga Y."/>
            <person name="Zwiers L.-H."/>
            <person name="Turgeon B."/>
            <person name="Goodwin S."/>
            <person name="Spatafora J."/>
            <person name="Crous P."/>
            <person name="Grigoriev I."/>
        </authorList>
    </citation>
    <scope>NUCLEOTIDE SEQUENCE</scope>
    <source>
        <strain evidence="3">CBS 113979</strain>
    </source>
</reference>
<feature type="transmembrane region" description="Helical" evidence="2">
    <location>
        <begin position="69"/>
        <end position="89"/>
    </location>
</feature>
<proteinExistence type="predicted"/>
<dbReference type="EMBL" id="ML977154">
    <property type="protein sequence ID" value="KAF1986928.1"/>
    <property type="molecule type" value="Genomic_DNA"/>
</dbReference>
<keyword evidence="2" id="KW-1133">Transmembrane helix</keyword>
<organism evidence="3 4">
    <name type="scientific">Aulographum hederae CBS 113979</name>
    <dbReference type="NCBI Taxonomy" id="1176131"/>
    <lineage>
        <taxon>Eukaryota</taxon>
        <taxon>Fungi</taxon>
        <taxon>Dikarya</taxon>
        <taxon>Ascomycota</taxon>
        <taxon>Pezizomycotina</taxon>
        <taxon>Dothideomycetes</taxon>
        <taxon>Pleosporomycetidae</taxon>
        <taxon>Aulographales</taxon>
        <taxon>Aulographaceae</taxon>
    </lineage>
</organism>
<protein>
    <submittedName>
        <fullName evidence="3">Uncharacterized protein</fullName>
    </submittedName>
</protein>
<dbReference type="AlphaFoldDB" id="A0A6G1H1T2"/>
<keyword evidence="2" id="KW-0472">Membrane</keyword>
<dbReference type="Proteomes" id="UP000800041">
    <property type="component" value="Unassembled WGS sequence"/>
</dbReference>
<keyword evidence="2" id="KW-0812">Transmembrane</keyword>
<evidence type="ECO:0000256" key="2">
    <source>
        <dbReference type="SAM" id="Phobius"/>
    </source>
</evidence>
<evidence type="ECO:0000313" key="3">
    <source>
        <dbReference type="EMBL" id="KAF1986928.1"/>
    </source>
</evidence>
<feature type="compositionally biased region" description="Polar residues" evidence="1">
    <location>
        <begin position="25"/>
        <end position="58"/>
    </location>
</feature>